<name>A0ABP2EC62_YERMW</name>
<dbReference type="EMBL" id="AALD02000069">
    <property type="protein sequence ID" value="EEQ08781.1"/>
    <property type="molecule type" value="Genomic_DNA"/>
</dbReference>
<protein>
    <submittedName>
        <fullName evidence="1">Uncharacterized protein</fullName>
    </submittedName>
</protein>
<sequence length="37" mass="4221">MISLAKAMQRRCQQYSAFSLFITPHNILINKAINQIG</sequence>
<organism evidence="1 2">
    <name type="scientific">Yersinia mollaretii (strain ATCC 43969 / DSM 18520 / CIP 103324 / CNY 7263 / WAIP 204)</name>
    <dbReference type="NCBI Taxonomy" id="349967"/>
    <lineage>
        <taxon>Bacteria</taxon>
        <taxon>Pseudomonadati</taxon>
        <taxon>Pseudomonadota</taxon>
        <taxon>Gammaproteobacteria</taxon>
        <taxon>Enterobacterales</taxon>
        <taxon>Yersiniaceae</taxon>
        <taxon>Yersinia</taxon>
    </lineage>
</organism>
<evidence type="ECO:0000313" key="2">
    <source>
        <dbReference type="Proteomes" id="UP000003027"/>
    </source>
</evidence>
<accession>A0ABP2EC62</accession>
<proteinExistence type="predicted"/>
<evidence type="ECO:0000313" key="1">
    <source>
        <dbReference type="EMBL" id="EEQ08781.1"/>
    </source>
</evidence>
<reference evidence="1" key="1">
    <citation type="submission" date="2008-12" db="EMBL/GenBank/DDBJ databases">
        <title>Annotation of the Yersinia mollaretii ATCC 43969 genome.</title>
        <authorList>
            <person name="Read T.D."/>
            <person name="Akmal A."/>
            <person name="Bishop-Lilly K."/>
            <person name="Chen P.E."/>
            <person name="Cook C."/>
            <person name="Kiley M.P."/>
            <person name="Lentz S."/>
            <person name="Mateczun A."/>
            <person name="Nagarajan N."/>
            <person name="Nolan N."/>
            <person name="Osborne B.I."/>
            <person name="Pop M."/>
            <person name="Sozhamannan S."/>
            <person name="Stewart A.C."/>
            <person name="Sulakvelidze A."/>
            <person name="Thomason B."/>
            <person name="Willner K."/>
            <person name="Zwick M.E."/>
        </authorList>
    </citation>
    <scope>NUCLEOTIDE SEQUENCE [LARGE SCALE GENOMIC DNA]</scope>
    <source>
        <strain evidence="1">ATCC 43969</strain>
    </source>
</reference>
<keyword evidence="2" id="KW-1185">Reference proteome</keyword>
<dbReference type="Proteomes" id="UP000003027">
    <property type="component" value="Unassembled WGS sequence"/>
</dbReference>
<gene>
    <name evidence="1" type="ORF">ymoll0001_39270</name>
</gene>
<comment type="caution">
    <text evidence="1">The sequence shown here is derived from an EMBL/GenBank/DDBJ whole genome shotgun (WGS) entry which is preliminary data.</text>
</comment>